<dbReference type="NCBIfam" id="NF002058">
    <property type="entry name" value="PRK00888.1"/>
    <property type="match status" value="1"/>
</dbReference>
<comment type="subcellular location">
    <subcellularLocation>
        <location evidence="7">Cell inner membrane</location>
        <topology evidence="7">Single-pass type II membrane protein</topology>
    </subcellularLocation>
    <text evidence="7">Localizes to the division septum.</text>
</comment>
<comment type="subunit">
    <text evidence="7">Part of a complex composed of FtsB, FtsL and FtsQ.</text>
</comment>
<keyword evidence="4 7" id="KW-1133">Transmembrane helix</keyword>
<dbReference type="EMBL" id="CP011787">
    <property type="protein sequence ID" value="AKZ65790.1"/>
    <property type="molecule type" value="Genomic_DNA"/>
</dbReference>
<evidence type="ECO:0000256" key="8">
    <source>
        <dbReference type="SAM" id="Phobius"/>
    </source>
</evidence>
<dbReference type="KEGG" id="bcig:AB162_185"/>
<keyword evidence="10" id="KW-1185">Reference proteome</keyword>
<keyword evidence="7" id="KW-0997">Cell inner membrane</keyword>
<dbReference type="HAMAP" id="MF_00599">
    <property type="entry name" value="FtsB"/>
    <property type="match status" value="1"/>
</dbReference>
<dbReference type="Pfam" id="PF04977">
    <property type="entry name" value="DivIC"/>
    <property type="match status" value="1"/>
</dbReference>
<comment type="similarity">
    <text evidence="7">Belongs to the FtsB family.</text>
</comment>
<gene>
    <name evidence="7" type="primary">ftsB</name>
    <name evidence="9" type="ORF">AB162_185</name>
</gene>
<dbReference type="GO" id="GO:0005886">
    <property type="term" value="C:plasma membrane"/>
    <property type="evidence" value="ECO:0007669"/>
    <property type="project" value="UniProtKB-SubCell"/>
</dbReference>
<evidence type="ECO:0000313" key="9">
    <source>
        <dbReference type="EMBL" id="AKZ65790.1"/>
    </source>
</evidence>
<dbReference type="PANTHER" id="PTHR37485">
    <property type="entry name" value="CELL DIVISION PROTEIN FTSB"/>
    <property type="match status" value="1"/>
</dbReference>
<evidence type="ECO:0000256" key="5">
    <source>
        <dbReference type="ARBA" id="ARBA00023136"/>
    </source>
</evidence>
<feature type="topological domain" description="Periplasmic" evidence="7">
    <location>
        <begin position="36"/>
        <end position="105"/>
    </location>
</feature>
<name>A0A0K2BKE1_9GAMM</name>
<evidence type="ECO:0000256" key="7">
    <source>
        <dbReference type="HAMAP-Rule" id="MF_00599"/>
    </source>
</evidence>
<evidence type="ECO:0000256" key="1">
    <source>
        <dbReference type="ARBA" id="ARBA00022475"/>
    </source>
</evidence>
<keyword evidence="2 7" id="KW-0132">Cell division</keyword>
<keyword evidence="6 7" id="KW-0131">Cell cycle</keyword>
<sequence length="105" mass="12039">MVSTNISCYRTDVKIKTLQLLLVALLIWLQYSLWLGKHGIIALISLDSNIVNQKKNETLSQRNAKLFAEVSDLYDGKEAAIEERSRNELDMIKPGETFYRLVPIK</sequence>
<protein>
    <recommendedName>
        <fullName evidence="7">Cell division protein FtsB</fullName>
    </recommendedName>
</protein>
<keyword evidence="5 7" id="KW-0472">Membrane</keyword>
<keyword evidence="3 7" id="KW-0812">Transmembrane</keyword>
<accession>A0A0K2BKE1</accession>
<evidence type="ECO:0000256" key="4">
    <source>
        <dbReference type="ARBA" id="ARBA00022989"/>
    </source>
</evidence>
<dbReference type="InterPro" id="IPR023081">
    <property type="entry name" value="Cell_div_FtsB"/>
</dbReference>
<evidence type="ECO:0000313" key="10">
    <source>
        <dbReference type="Proteomes" id="UP000056466"/>
    </source>
</evidence>
<organism evidence="9 10">
    <name type="scientific">Candidatus Palibaumannia cicadellinicola</name>
    <dbReference type="NCBI Taxonomy" id="186490"/>
    <lineage>
        <taxon>Bacteria</taxon>
        <taxon>Pseudomonadati</taxon>
        <taxon>Pseudomonadota</taxon>
        <taxon>Gammaproteobacteria</taxon>
        <taxon>Candidatus Palibaumannia</taxon>
    </lineage>
</organism>
<evidence type="ECO:0000256" key="2">
    <source>
        <dbReference type="ARBA" id="ARBA00022618"/>
    </source>
</evidence>
<reference evidence="9 10" key="1">
    <citation type="submission" date="2015-06" db="EMBL/GenBank/DDBJ databases">
        <title>Lineage-specific patterns of genome deterioration in obligate symbionts.</title>
        <authorList>
            <person name="Bennett G.M."/>
            <person name="McCutcheon J.P."/>
            <person name="McDonald B.R."/>
            <person name="Moran N.A."/>
        </authorList>
    </citation>
    <scope>NUCLEOTIDE SEQUENCE [LARGE SCALE GENOMIC DNA]</scope>
    <source>
        <strain evidence="9 10">B-GSS</strain>
    </source>
</reference>
<keyword evidence="1 7" id="KW-1003">Cell membrane</keyword>
<dbReference type="InterPro" id="IPR007060">
    <property type="entry name" value="FtsL/DivIC"/>
</dbReference>
<dbReference type="PANTHER" id="PTHR37485:SF1">
    <property type="entry name" value="CELL DIVISION PROTEIN FTSB"/>
    <property type="match status" value="1"/>
</dbReference>
<dbReference type="GO" id="GO:0030428">
    <property type="term" value="C:cell septum"/>
    <property type="evidence" value="ECO:0007669"/>
    <property type="project" value="TreeGrafter"/>
</dbReference>
<dbReference type="AlphaFoldDB" id="A0A0K2BKE1"/>
<dbReference type="Proteomes" id="UP000056466">
    <property type="component" value="Chromosome"/>
</dbReference>
<feature type="transmembrane region" description="Helical" evidence="8">
    <location>
        <begin position="20"/>
        <end position="46"/>
    </location>
</feature>
<dbReference type="GO" id="GO:0043093">
    <property type="term" value="P:FtsZ-dependent cytokinesis"/>
    <property type="evidence" value="ECO:0007669"/>
    <property type="project" value="UniProtKB-UniRule"/>
</dbReference>
<comment type="function">
    <text evidence="7">Essential cell division protein. May link together the upstream cell division proteins, which are predominantly cytoplasmic, with the downstream cell division proteins, which are predominantly periplasmic.</text>
</comment>
<feature type="topological domain" description="Cytoplasmic" evidence="7">
    <location>
        <begin position="1"/>
        <end position="17"/>
    </location>
</feature>
<evidence type="ECO:0000256" key="6">
    <source>
        <dbReference type="ARBA" id="ARBA00023306"/>
    </source>
</evidence>
<dbReference type="GO" id="GO:0032153">
    <property type="term" value="C:cell division site"/>
    <property type="evidence" value="ECO:0007669"/>
    <property type="project" value="UniProtKB-UniRule"/>
</dbReference>
<dbReference type="PATRIC" id="fig|186490.8.peg.175"/>
<proteinExistence type="inferred from homology"/>
<evidence type="ECO:0000256" key="3">
    <source>
        <dbReference type="ARBA" id="ARBA00022692"/>
    </source>
</evidence>